<keyword evidence="2" id="KW-1185">Reference proteome</keyword>
<sequence length="294" mass="34707">MYYRRKILLALLRQFGGKLDKISLQKLLFLFVRQQDKKSFYFVPYRFGCYSFQANADLKTLTKYNQTEETENDWILVDEKDYCQELNTKDTAALRNIKVEFGDYDSRKLIELTYKNFPFFAINSTIADKFLSKDELLKVESQRIRKTETILFTIGYEGITLEQYINKLIVNDIKVLCDVRKNPMSMKFGFSKSQLKNACQGVGIEYKHISTVGIENDRRQELNTQADYDKLFVFYKESILPTRTMEQQELLDLLIDKKRIALTCFEANVRQCHRKHLADSISVMKGFNYEIKHI</sequence>
<gene>
    <name evidence="1" type="ORF">EV194_11290</name>
</gene>
<accession>A0A4R2GFF1</accession>
<dbReference type="RefSeq" id="WP_132434660.1">
    <property type="nucleotide sequence ID" value="NZ_SLWK01000012.1"/>
</dbReference>
<protein>
    <submittedName>
        <fullName evidence="1">Uncharacterized protein DUF488</fullName>
    </submittedName>
</protein>
<dbReference type="Pfam" id="PF04343">
    <property type="entry name" value="DUF488"/>
    <property type="match status" value="1"/>
</dbReference>
<dbReference type="PANTHER" id="PTHR39337:SF1">
    <property type="entry name" value="BLR5642 PROTEIN"/>
    <property type="match status" value="1"/>
</dbReference>
<reference evidence="1 2" key="1">
    <citation type="submission" date="2019-03" db="EMBL/GenBank/DDBJ databases">
        <title>Genomic Encyclopedia of Type Strains, Phase IV (KMG-IV): sequencing the most valuable type-strain genomes for metagenomic binning, comparative biology and taxonomic classification.</title>
        <authorList>
            <person name="Goeker M."/>
        </authorList>
    </citation>
    <scope>NUCLEOTIDE SEQUENCE [LARGE SCALE GENOMIC DNA]</scope>
    <source>
        <strain evidence="1 2">DSM 24179</strain>
    </source>
</reference>
<comment type="caution">
    <text evidence="1">The sequence shown here is derived from an EMBL/GenBank/DDBJ whole genome shotgun (WGS) entry which is preliminary data.</text>
</comment>
<organism evidence="1 2">
    <name type="scientific">Natronoflexus pectinivorans</name>
    <dbReference type="NCBI Taxonomy" id="682526"/>
    <lineage>
        <taxon>Bacteria</taxon>
        <taxon>Pseudomonadati</taxon>
        <taxon>Bacteroidota</taxon>
        <taxon>Bacteroidia</taxon>
        <taxon>Marinilabiliales</taxon>
        <taxon>Marinilabiliaceae</taxon>
        <taxon>Natronoflexus</taxon>
    </lineage>
</organism>
<dbReference type="InterPro" id="IPR007438">
    <property type="entry name" value="DUF488"/>
</dbReference>
<dbReference type="PANTHER" id="PTHR39337">
    <property type="entry name" value="BLR5642 PROTEIN"/>
    <property type="match status" value="1"/>
</dbReference>
<name>A0A4R2GFF1_9BACT</name>
<evidence type="ECO:0000313" key="1">
    <source>
        <dbReference type="EMBL" id="TCO06866.1"/>
    </source>
</evidence>
<proteinExistence type="predicted"/>
<evidence type="ECO:0000313" key="2">
    <source>
        <dbReference type="Proteomes" id="UP000295221"/>
    </source>
</evidence>
<dbReference type="Proteomes" id="UP000295221">
    <property type="component" value="Unassembled WGS sequence"/>
</dbReference>
<dbReference type="AlphaFoldDB" id="A0A4R2GFF1"/>
<dbReference type="OrthoDB" id="9810084at2"/>
<dbReference type="EMBL" id="SLWK01000012">
    <property type="protein sequence ID" value="TCO06866.1"/>
    <property type="molecule type" value="Genomic_DNA"/>
</dbReference>